<dbReference type="InterPro" id="IPR040603">
    <property type="entry name" value="FAN1_SAP_bact"/>
</dbReference>
<dbReference type="OrthoDB" id="9803913at2"/>
<dbReference type="GO" id="GO:0017108">
    <property type="term" value="F:5'-flap endonuclease activity"/>
    <property type="evidence" value="ECO:0007669"/>
    <property type="project" value="TreeGrafter"/>
</dbReference>
<gene>
    <name evidence="3" type="ORF">JCM19235_6907</name>
</gene>
<dbReference type="GO" id="GO:0036297">
    <property type="term" value="P:interstrand cross-link repair"/>
    <property type="evidence" value="ECO:0007669"/>
    <property type="project" value="InterPro"/>
</dbReference>
<dbReference type="InterPro" id="IPR049125">
    <property type="entry name" value="FAN1-like_WH"/>
</dbReference>
<evidence type="ECO:0000313" key="4">
    <source>
        <dbReference type="Proteomes" id="UP000029228"/>
    </source>
</evidence>
<dbReference type="AlphaFoldDB" id="A0A090RVU6"/>
<dbReference type="InterPro" id="IPR033315">
    <property type="entry name" value="Fan1-like"/>
</dbReference>
<protein>
    <submittedName>
        <fullName evidence="3">Uncharacterized protein</fullName>
    </submittedName>
</protein>
<comment type="caution">
    <text evidence="3">The sequence shown here is derived from an EMBL/GenBank/DDBJ whole genome shotgun (WGS) entry which is preliminary data.</text>
</comment>
<evidence type="ECO:0000259" key="1">
    <source>
        <dbReference type="Pfam" id="PF18081"/>
    </source>
</evidence>
<name>A0A090RVU6_9VIBR</name>
<reference evidence="3 4" key="1">
    <citation type="submission" date="2014-09" db="EMBL/GenBank/DDBJ databases">
        <title>Vibrio maritimus JCM 19235. (C45) whole genome shotgun sequence.</title>
        <authorList>
            <person name="Sawabe T."/>
            <person name="Meirelles P."/>
            <person name="Nakanishi M."/>
            <person name="Sayaka M."/>
            <person name="Hattori M."/>
            <person name="Ohkuma M."/>
        </authorList>
    </citation>
    <scope>NUCLEOTIDE SEQUENCE [LARGE SCALE GENOMIC DNA]</scope>
    <source>
        <strain evidence="4">JCM19235</strain>
    </source>
</reference>
<dbReference type="STRING" id="990268.JCM19235_6907"/>
<evidence type="ECO:0000259" key="2">
    <source>
        <dbReference type="Pfam" id="PF21315"/>
    </source>
</evidence>
<dbReference type="PANTHER" id="PTHR15749">
    <property type="entry name" value="FANCONI-ASSOCIATED NUCLEASE 1"/>
    <property type="match status" value="1"/>
</dbReference>
<dbReference type="GO" id="GO:0008409">
    <property type="term" value="F:5'-3' exonuclease activity"/>
    <property type="evidence" value="ECO:0007669"/>
    <property type="project" value="TreeGrafter"/>
</dbReference>
<dbReference type="Pfam" id="PF21315">
    <property type="entry name" value="FAN1_HTH"/>
    <property type="match status" value="1"/>
</dbReference>
<feature type="domain" description="Fanconi-associated nuclease 1 SAP" evidence="1">
    <location>
        <begin position="106"/>
        <end position="137"/>
    </location>
</feature>
<accession>A0A090RVU6</accession>
<proteinExistence type="predicted"/>
<reference evidence="3 4" key="2">
    <citation type="submission" date="2014-09" db="EMBL/GenBank/DDBJ databases">
        <authorList>
            <consortium name="NBRP consortium"/>
            <person name="Sawabe T."/>
            <person name="Meirelles P."/>
            <person name="Nakanishi M."/>
            <person name="Sayaka M."/>
            <person name="Hattori M."/>
            <person name="Ohkuma M."/>
        </authorList>
    </citation>
    <scope>NUCLEOTIDE SEQUENCE [LARGE SCALE GENOMIC DNA]</scope>
    <source>
        <strain evidence="4">JCM19235</strain>
    </source>
</reference>
<sequence>MTHTPSVVLEPKYYLTNFTILLSGVKDLYQDLLNESEQQWLARFYALEEDEQCLLVRMMTRKGEWFRSDKLRYSELTNPETLLANLALSGFVDLALPDSPKLLADTLLTKPELLALFPKLPKSLRKSELVALLPEQMPHSVSTLPFQVVRLLDNQILPMFCLLFFGNRYQEFAQFVLENLGIHKFEQYEISVKTRLFHTREELDSSFCISEMSLRYEEINRKSRENLIEFSQLLPAPHGKHANRMYQKLINSVARDLERCGALDEALALFQQSNIPPSRERQARILKAQGRQEEALSITKMMLADPYSTDESEVAERIASPLKKKLGIPLPKKQVSTLPEVHRQLDLTNCRVEVAVVEALKAEGWDAFYLENQFLNTLFGLAFWDILFSPVEGAFINLINVSLLTSIEKSL</sequence>
<dbReference type="Proteomes" id="UP000029228">
    <property type="component" value="Unassembled WGS sequence"/>
</dbReference>
<organism evidence="3 4">
    <name type="scientific">Vibrio maritimus</name>
    <dbReference type="NCBI Taxonomy" id="990268"/>
    <lineage>
        <taxon>Bacteria</taxon>
        <taxon>Pseudomonadati</taxon>
        <taxon>Pseudomonadota</taxon>
        <taxon>Gammaproteobacteria</taxon>
        <taxon>Vibrionales</taxon>
        <taxon>Vibrionaceae</taxon>
        <taxon>Vibrio</taxon>
    </lineage>
</organism>
<dbReference type="PANTHER" id="PTHR15749:SF4">
    <property type="entry name" value="FANCONI-ASSOCIATED NUCLEASE 1"/>
    <property type="match status" value="1"/>
</dbReference>
<keyword evidence="4" id="KW-1185">Reference proteome</keyword>
<dbReference type="Pfam" id="PF18081">
    <property type="entry name" value="FANC_SAP"/>
    <property type="match status" value="1"/>
</dbReference>
<evidence type="ECO:0000313" key="3">
    <source>
        <dbReference type="EMBL" id="GAL18354.1"/>
    </source>
</evidence>
<dbReference type="EMBL" id="BBMR01000002">
    <property type="protein sequence ID" value="GAL18354.1"/>
    <property type="molecule type" value="Genomic_DNA"/>
</dbReference>
<dbReference type="GO" id="GO:0070336">
    <property type="term" value="F:flap-structured DNA binding"/>
    <property type="evidence" value="ECO:0007669"/>
    <property type="project" value="TreeGrafter"/>
</dbReference>
<feature type="domain" description="Fanconi-associated nuclease 1-like winged-helix" evidence="2">
    <location>
        <begin position="13"/>
        <end position="93"/>
    </location>
</feature>